<sequence>MYGGYFQVDDGGTMKGCLQEAAVVRPSLLRPILLSALVAVPSPAVLAPPADPPGTALALPAPAAGPATLDGALKARRTLRELAGPALSRGEAAQLLWSAQGENRPGRRTVPSAHARYPLRVYLVTEGSPTLAAGTYRYRPAGHTLQATGAGGVTSLLGAIKGMQPWIAKAPSVFVITGRPLPITSRDPATAMDYTFWECGAASQALLLQAAALDLGAGTASGVDLAAVGRALGLPEGEKALVLLPVGRNQPGR</sequence>
<dbReference type="EMBL" id="BSDD01000005">
    <property type="protein sequence ID" value="GLH71084.1"/>
    <property type="molecule type" value="Genomic_DNA"/>
</dbReference>
<keyword evidence="3" id="KW-1185">Reference proteome</keyword>
<dbReference type="InterPro" id="IPR052544">
    <property type="entry name" value="Bacteriocin_Proc_Enz"/>
</dbReference>
<dbReference type="Gene3D" id="3.40.109.10">
    <property type="entry name" value="NADH Oxidase"/>
    <property type="match status" value="1"/>
</dbReference>
<feature type="domain" description="Nitroreductase" evidence="1">
    <location>
        <begin position="73"/>
        <end position="248"/>
    </location>
</feature>
<dbReference type="SUPFAM" id="SSF55469">
    <property type="entry name" value="FMN-dependent nitroreductase-like"/>
    <property type="match status" value="1"/>
</dbReference>
<gene>
    <name evidence="2" type="ORF">GETHPA_26170</name>
</gene>
<dbReference type="PANTHER" id="PTHR43745">
    <property type="entry name" value="NITROREDUCTASE MJ1384-RELATED"/>
    <property type="match status" value="1"/>
</dbReference>
<dbReference type="InterPro" id="IPR029479">
    <property type="entry name" value="Nitroreductase"/>
</dbReference>
<accession>A0ABQ5QAL2</accession>
<evidence type="ECO:0000313" key="2">
    <source>
        <dbReference type="EMBL" id="GLH71084.1"/>
    </source>
</evidence>
<evidence type="ECO:0000313" key="3">
    <source>
        <dbReference type="Proteomes" id="UP001165089"/>
    </source>
</evidence>
<dbReference type="InterPro" id="IPR000415">
    <property type="entry name" value="Nitroreductase-like"/>
</dbReference>
<reference evidence="2 3" key="1">
    <citation type="journal article" date="2023" name="Antonie Van Leeuwenhoek">
        <title>Mesoterricola silvestris gen. nov., sp. nov., Mesoterricola sediminis sp. nov., Geothrix oryzae sp. nov., Geothrix edaphica sp. nov., Geothrix rubra sp. nov., and Geothrix limicola sp. nov., six novel members of Acidobacteriota isolated from soils.</title>
        <authorList>
            <person name="Itoh H."/>
            <person name="Sugisawa Y."/>
            <person name="Mise K."/>
            <person name="Xu Z."/>
            <person name="Kuniyasu M."/>
            <person name="Ushijima N."/>
            <person name="Kawano K."/>
            <person name="Kobayashi E."/>
            <person name="Shiratori Y."/>
            <person name="Masuda Y."/>
            <person name="Senoo K."/>
        </authorList>
    </citation>
    <scope>NUCLEOTIDE SEQUENCE [LARGE SCALE GENOMIC DNA]</scope>
    <source>
        <strain evidence="2 3">Red803</strain>
    </source>
</reference>
<dbReference type="Pfam" id="PF00881">
    <property type="entry name" value="Nitroreductase"/>
    <property type="match status" value="1"/>
</dbReference>
<evidence type="ECO:0000259" key="1">
    <source>
        <dbReference type="Pfam" id="PF00881"/>
    </source>
</evidence>
<organism evidence="2 3">
    <name type="scientific">Geothrix rubra</name>
    <dbReference type="NCBI Taxonomy" id="2927977"/>
    <lineage>
        <taxon>Bacteria</taxon>
        <taxon>Pseudomonadati</taxon>
        <taxon>Acidobacteriota</taxon>
        <taxon>Holophagae</taxon>
        <taxon>Holophagales</taxon>
        <taxon>Holophagaceae</taxon>
        <taxon>Geothrix</taxon>
    </lineage>
</organism>
<dbReference type="PANTHER" id="PTHR43745:SF2">
    <property type="entry name" value="NITROREDUCTASE MJ1384-RELATED"/>
    <property type="match status" value="1"/>
</dbReference>
<proteinExistence type="predicted"/>
<comment type="caution">
    <text evidence="2">The sequence shown here is derived from an EMBL/GenBank/DDBJ whole genome shotgun (WGS) entry which is preliminary data.</text>
</comment>
<protein>
    <recommendedName>
        <fullName evidence="1">Nitroreductase domain-containing protein</fullName>
    </recommendedName>
</protein>
<dbReference type="Proteomes" id="UP001165089">
    <property type="component" value="Unassembled WGS sequence"/>
</dbReference>
<name>A0ABQ5QAL2_9BACT</name>